<dbReference type="Pfam" id="PF21686">
    <property type="entry name" value="LigD_Prim-Pol"/>
    <property type="match status" value="1"/>
</dbReference>
<gene>
    <name evidence="2" type="ORF">HLH28_06850</name>
</gene>
<dbReference type="PANTHER" id="PTHR42705">
    <property type="entry name" value="BIFUNCTIONAL NON-HOMOLOGOUS END JOINING PROTEIN LIGD"/>
    <property type="match status" value="1"/>
</dbReference>
<accession>A0A7W4K6R5</accession>
<dbReference type="InterPro" id="IPR052171">
    <property type="entry name" value="NHEJ_LigD"/>
</dbReference>
<dbReference type="InterPro" id="IPR014145">
    <property type="entry name" value="LigD_pol_dom"/>
</dbReference>
<organism evidence="2 3">
    <name type="scientific">Gluconacetobacter tumulisoli</name>
    <dbReference type="NCBI Taxonomy" id="1286189"/>
    <lineage>
        <taxon>Bacteria</taxon>
        <taxon>Pseudomonadati</taxon>
        <taxon>Pseudomonadota</taxon>
        <taxon>Alphaproteobacteria</taxon>
        <taxon>Acetobacterales</taxon>
        <taxon>Acetobacteraceae</taxon>
        <taxon>Gluconacetobacter</taxon>
    </lineage>
</organism>
<dbReference type="Gene3D" id="3.90.920.10">
    <property type="entry name" value="DNA primase, PRIM domain"/>
    <property type="match status" value="1"/>
</dbReference>
<dbReference type="Proteomes" id="UP000578030">
    <property type="component" value="Unassembled WGS sequence"/>
</dbReference>
<protein>
    <submittedName>
        <fullName evidence="2">DNA polymerase domain-containing protein</fullName>
    </submittedName>
</protein>
<evidence type="ECO:0000259" key="1">
    <source>
        <dbReference type="Pfam" id="PF21686"/>
    </source>
</evidence>
<dbReference type="EMBL" id="JABEQM010000004">
    <property type="protein sequence ID" value="MBB2201303.1"/>
    <property type="molecule type" value="Genomic_DNA"/>
</dbReference>
<dbReference type="AlphaFoldDB" id="A0A7W4K6R5"/>
<reference evidence="2 3" key="1">
    <citation type="submission" date="2020-04" db="EMBL/GenBank/DDBJ databases">
        <title>Description of novel Gluconacetobacter.</title>
        <authorList>
            <person name="Sombolestani A."/>
        </authorList>
    </citation>
    <scope>NUCLEOTIDE SEQUENCE [LARGE SCALE GENOMIC DNA]</scope>
    <source>
        <strain evidence="2 3">LMG 27802</strain>
    </source>
</reference>
<comment type="caution">
    <text evidence="2">The sequence shown here is derived from an EMBL/GenBank/DDBJ whole genome shotgun (WGS) entry which is preliminary data.</text>
</comment>
<proteinExistence type="predicted"/>
<feature type="domain" description="DNA ligase D polymerase" evidence="1">
    <location>
        <begin position="19"/>
        <end position="272"/>
    </location>
</feature>
<name>A0A7W4K6R5_9PROT</name>
<sequence length="284" mass="31089">MPDDTTHADRLYWPDERVTKGDLAEYGRAVWRWMEPHVTDRPLTVLRCPDGVTGDSFFQRHPWKGMRPHIQSAVDPAGDPGRPLIAISDLDGLVELIHSAVLEVHVWNAPLADLEHPDRIVMDLDPGDDVGWSAVCDAAVDVRDRLDRAGLAAFVKTSGGRGLHVVAPLRPQADWAAVRAFAHALADAMAHDDPGRYVSTISKARRHGRILIDYLRNQRTATAVAPYSPRARPGAQVSMPLSWSDLASGAVPGDFTIMNTPAYLARRASDPWAGFHATSRALPG</sequence>
<dbReference type="NCBIfam" id="TIGR02778">
    <property type="entry name" value="ligD_pol"/>
    <property type="match status" value="1"/>
</dbReference>
<keyword evidence="3" id="KW-1185">Reference proteome</keyword>
<evidence type="ECO:0000313" key="3">
    <source>
        <dbReference type="Proteomes" id="UP000578030"/>
    </source>
</evidence>
<dbReference type="PANTHER" id="PTHR42705:SF2">
    <property type="entry name" value="BIFUNCTIONAL NON-HOMOLOGOUS END JOINING PROTEIN LIGD"/>
    <property type="match status" value="1"/>
</dbReference>
<dbReference type="CDD" id="cd04862">
    <property type="entry name" value="PaeLigD_Pol_like"/>
    <property type="match status" value="1"/>
</dbReference>
<evidence type="ECO:0000313" key="2">
    <source>
        <dbReference type="EMBL" id="MBB2201303.1"/>
    </source>
</evidence>
<dbReference type="InterPro" id="IPR033651">
    <property type="entry name" value="PaeLigD_Pol-like"/>
</dbReference>